<evidence type="ECO:0000256" key="1">
    <source>
        <dbReference type="SAM" id="MobiDB-lite"/>
    </source>
</evidence>
<feature type="region of interest" description="Disordered" evidence="1">
    <location>
        <begin position="81"/>
        <end position="100"/>
    </location>
</feature>
<evidence type="ECO:0000313" key="3">
    <source>
        <dbReference type="EMBL" id="CAD8221409.1"/>
    </source>
</evidence>
<feature type="domain" description="NADP-dependent oxidoreductase" evidence="2">
    <location>
        <begin position="166"/>
        <end position="397"/>
    </location>
</feature>
<dbReference type="AlphaFoldDB" id="A0A7R9T147"/>
<accession>A0A7R9T147</accession>
<sequence length="436" mass="46083">MASDGCQPMERFMKKEFAGHGAGSAQKSWAFCPSSRNANSGHDANANARAPAYGGYSVSGYVNGYNPTLPAYPPTRAQMEAMGRGGGASAPPGQNWGAQRRPTAVWDGPAPRGDPNKPAPGTPYYVKEPEEDVFDAAKEAKDVPVVGGGRLPTVGCDSSAAKFGLENGVKHVRCGSSNDAALTEAGKAIAAHGARESVFVSAKLHPDEHANVEGALATILAALGTDYLDLFSIEWPVQHKAGTTEVDSEGSLEATWTAMENCVAAGKVKALGVANFSVPAVERLMKHCTVKPAVNEVELHPLLAQRKLVGVCRRYGLTVVAHTSLANGDEQLTKHAKLVEACADAKNPQSAEALLTRWSIQRGVPCIINATSPVALAECLKARTFRLTNKQKVLLDDIEPSPKLGGVRFHHPAFDFTFDDPFLGGCARPGLDLVPN</sequence>
<dbReference type="PRINTS" id="PR00069">
    <property type="entry name" value="ALDKETRDTASE"/>
</dbReference>
<dbReference type="InterPro" id="IPR036812">
    <property type="entry name" value="NAD(P)_OxRdtase_dom_sf"/>
</dbReference>
<dbReference type="CDD" id="cd19071">
    <property type="entry name" value="AKR_AKR1-5-like"/>
    <property type="match status" value="1"/>
</dbReference>
<gene>
    <name evidence="3" type="ORF">OLUC0939_LOCUS2129</name>
</gene>
<dbReference type="EMBL" id="HBDX01002475">
    <property type="protein sequence ID" value="CAD8221409.1"/>
    <property type="molecule type" value="Transcribed_RNA"/>
</dbReference>
<protein>
    <recommendedName>
        <fullName evidence="2">NADP-dependent oxidoreductase domain-containing protein</fullName>
    </recommendedName>
</protein>
<dbReference type="PANTHER" id="PTHR11732">
    <property type="entry name" value="ALDO/KETO REDUCTASE"/>
    <property type="match status" value="1"/>
</dbReference>
<name>A0A7R9T147_9CHLO</name>
<dbReference type="GO" id="GO:0016491">
    <property type="term" value="F:oxidoreductase activity"/>
    <property type="evidence" value="ECO:0007669"/>
    <property type="project" value="InterPro"/>
</dbReference>
<dbReference type="Gene3D" id="3.20.20.100">
    <property type="entry name" value="NADP-dependent oxidoreductase domain"/>
    <property type="match status" value="1"/>
</dbReference>
<dbReference type="Pfam" id="PF00248">
    <property type="entry name" value="Aldo_ket_red"/>
    <property type="match status" value="1"/>
</dbReference>
<proteinExistence type="predicted"/>
<evidence type="ECO:0000259" key="2">
    <source>
        <dbReference type="Pfam" id="PF00248"/>
    </source>
</evidence>
<organism evidence="3">
    <name type="scientific">Ostreococcus sp. 'lucimarinus'</name>
    <dbReference type="NCBI Taxonomy" id="242159"/>
    <lineage>
        <taxon>Eukaryota</taxon>
        <taxon>Viridiplantae</taxon>
        <taxon>Chlorophyta</taxon>
        <taxon>Mamiellophyceae</taxon>
        <taxon>Mamiellales</taxon>
        <taxon>Bathycoccaceae</taxon>
        <taxon>Ostreococcus</taxon>
    </lineage>
</organism>
<dbReference type="InterPro" id="IPR020471">
    <property type="entry name" value="AKR"/>
</dbReference>
<dbReference type="InterPro" id="IPR023210">
    <property type="entry name" value="NADP_OxRdtase_dom"/>
</dbReference>
<dbReference type="SUPFAM" id="SSF51430">
    <property type="entry name" value="NAD(P)-linked oxidoreductase"/>
    <property type="match status" value="1"/>
</dbReference>
<reference evidence="3" key="1">
    <citation type="submission" date="2021-01" db="EMBL/GenBank/DDBJ databases">
        <authorList>
            <person name="Corre E."/>
            <person name="Pelletier E."/>
            <person name="Niang G."/>
            <person name="Scheremetjew M."/>
            <person name="Finn R."/>
            <person name="Kale V."/>
            <person name="Holt S."/>
            <person name="Cochrane G."/>
            <person name="Meng A."/>
            <person name="Brown T."/>
            <person name="Cohen L."/>
        </authorList>
    </citation>
    <scope>NUCLEOTIDE SEQUENCE</scope>
    <source>
        <strain evidence="3">Clade-A-BCC118000</strain>
    </source>
</reference>
<feature type="region of interest" description="Disordered" evidence="1">
    <location>
        <begin position="24"/>
        <end position="45"/>
    </location>
</feature>